<sequence>MAASRWSASKRLKNVTSEPTAVQIIHNTQGKPAFVVIPYEHYVAQQNDPNLIPHAVVSRLVDGATPIRAWREHLNLTQEEVARRLGVSQPAFAQQEAVNKPRRTTREKIAKAFGINASQLEIQT</sequence>
<protein>
    <submittedName>
        <fullName evidence="2">DNA-binding protein</fullName>
    </submittedName>
</protein>
<dbReference type="InterPro" id="IPR010982">
    <property type="entry name" value="Lambda_DNA-bd_dom_sf"/>
</dbReference>
<dbReference type="CDD" id="cd00093">
    <property type="entry name" value="HTH_XRE"/>
    <property type="match status" value="1"/>
</dbReference>
<name>A0ABR5M5I3_9PSED</name>
<dbReference type="Pfam" id="PF01381">
    <property type="entry name" value="HTH_3"/>
    <property type="match status" value="1"/>
</dbReference>
<dbReference type="RefSeq" id="WP_059397821.1">
    <property type="nucleotide sequence ID" value="NZ_LHOY01000031.1"/>
</dbReference>
<proteinExistence type="predicted"/>
<accession>A0ABR5M5I3</accession>
<dbReference type="SUPFAM" id="SSF47413">
    <property type="entry name" value="lambda repressor-like DNA-binding domains"/>
    <property type="match status" value="1"/>
</dbReference>
<dbReference type="GO" id="GO:0003677">
    <property type="term" value="F:DNA binding"/>
    <property type="evidence" value="ECO:0007669"/>
    <property type="project" value="UniProtKB-KW"/>
</dbReference>
<dbReference type="SMART" id="SM00530">
    <property type="entry name" value="HTH_XRE"/>
    <property type="match status" value="1"/>
</dbReference>
<reference evidence="2 3" key="1">
    <citation type="submission" date="2015-07" db="EMBL/GenBank/DDBJ databases">
        <title>Whole genome sequencing of endophytes isolated from poison ivy (Toxicodendron radicans).</title>
        <authorList>
            <person name="Tran P.N."/>
            <person name="Lee Y.P."/>
            <person name="Gan H.M."/>
            <person name="Savka M.A."/>
        </authorList>
    </citation>
    <scope>NUCLEOTIDE SEQUENCE [LARGE SCALE GENOMIC DNA]</scope>
    <source>
        <strain evidence="2 3">RIT-PI-g</strain>
    </source>
</reference>
<comment type="caution">
    <text evidence="2">The sequence shown here is derived from an EMBL/GenBank/DDBJ whole genome shotgun (WGS) entry which is preliminary data.</text>
</comment>
<evidence type="ECO:0000313" key="2">
    <source>
        <dbReference type="EMBL" id="KPG73692.1"/>
    </source>
</evidence>
<gene>
    <name evidence="2" type="ORF">AEQ48_18570</name>
</gene>
<organism evidence="2 3">
    <name type="scientific">Pseudomonas libanensis</name>
    <dbReference type="NCBI Taxonomy" id="75588"/>
    <lineage>
        <taxon>Bacteria</taxon>
        <taxon>Pseudomonadati</taxon>
        <taxon>Pseudomonadota</taxon>
        <taxon>Gammaproteobacteria</taxon>
        <taxon>Pseudomonadales</taxon>
        <taxon>Pseudomonadaceae</taxon>
        <taxon>Pseudomonas</taxon>
    </lineage>
</organism>
<dbReference type="EMBL" id="LHOY01000031">
    <property type="protein sequence ID" value="KPG73692.1"/>
    <property type="molecule type" value="Genomic_DNA"/>
</dbReference>
<feature type="domain" description="HTH cro/C1-type" evidence="1">
    <location>
        <begin position="67"/>
        <end position="120"/>
    </location>
</feature>
<dbReference type="PROSITE" id="PS50943">
    <property type="entry name" value="HTH_CROC1"/>
    <property type="match status" value="1"/>
</dbReference>
<dbReference type="Gene3D" id="1.10.260.40">
    <property type="entry name" value="lambda repressor-like DNA-binding domains"/>
    <property type="match status" value="1"/>
</dbReference>
<evidence type="ECO:0000313" key="3">
    <source>
        <dbReference type="Proteomes" id="UP000037820"/>
    </source>
</evidence>
<evidence type="ECO:0000259" key="1">
    <source>
        <dbReference type="PROSITE" id="PS50943"/>
    </source>
</evidence>
<dbReference type="Proteomes" id="UP000037820">
    <property type="component" value="Unassembled WGS sequence"/>
</dbReference>
<dbReference type="InterPro" id="IPR001387">
    <property type="entry name" value="Cro/C1-type_HTH"/>
</dbReference>
<keyword evidence="3" id="KW-1185">Reference proteome</keyword>
<keyword evidence="2" id="KW-0238">DNA-binding</keyword>